<dbReference type="InterPro" id="IPR018754">
    <property type="entry name" value="RovC-like_DNA-bd"/>
</dbReference>
<name>A0AA44F7E3_AGRTU</name>
<dbReference type="Pfam" id="PF10074">
    <property type="entry name" value="RovC_DNA-bd"/>
    <property type="match status" value="1"/>
</dbReference>
<comment type="caution">
    <text evidence="2">The sequence shown here is derived from an EMBL/GenBank/DDBJ whole genome shotgun (WGS) entry which is preliminary data.</text>
</comment>
<organism evidence="2 3">
    <name type="scientific">Agrobacterium tumefaciens</name>
    <dbReference type="NCBI Taxonomy" id="358"/>
    <lineage>
        <taxon>Bacteria</taxon>
        <taxon>Pseudomonadati</taxon>
        <taxon>Pseudomonadota</taxon>
        <taxon>Alphaproteobacteria</taxon>
        <taxon>Hyphomicrobiales</taxon>
        <taxon>Rhizobiaceae</taxon>
        <taxon>Rhizobium/Agrobacterium group</taxon>
        <taxon>Agrobacterium</taxon>
        <taxon>Agrobacterium tumefaciens complex</taxon>
    </lineage>
</organism>
<evidence type="ECO:0000313" key="3">
    <source>
        <dbReference type="Proteomes" id="UP000702952"/>
    </source>
</evidence>
<protein>
    <submittedName>
        <fullName evidence="2">DUF2285 domain-containing protein</fullName>
    </submittedName>
</protein>
<dbReference type="EMBL" id="JAAMAY010000036">
    <property type="protein sequence ID" value="NTC31141.1"/>
    <property type="molecule type" value="Genomic_DNA"/>
</dbReference>
<accession>A0AA44F7E3</accession>
<evidence type="ECO:0000259" key="1">
    <source>
        <dbReference type="Pfam" id="PF10074"/>
    </source>
</evidence>
<reference evidence="2" key="1">
    <citation type="journal article" date="2020" name="Science">
        <title>Unexpected conservation and global transmission of agrobacterial virulence plasmids.</title>
        <authorList>
            <person name="Weisberg A.J."/>
            <person name="Davis E.W. 2nd"/>
            <person name="Tabima J."/>
            <person name="Belcher M.S."/>
            <person name="Miller M."/>
            <person name="Kuo C.H."/>
            <person name="Loper J.E."/>
            <person name="Grunwald N.J."/>
            <person name="Putnam M.L."/>
            <person name="Chang J.H."/>
        </authorList>
    </citation>
    <scope>NUCLEOTIDE SEQUENCE</scope>
    <source>
        <strain evidence="2">17-1853-1a</strain>
    </source>
</reference>
<proteinExistence type="predicted"/>
<evidence type="ECO:0000313" key="2">
    <source>
        <dbReference type="EMBL" id="NTC31141.1"/>
    </source>
</evidence>
<feature type="domain" description="T6SS Transcription factor RovC-like DNA binding" evidence="1">
    <location>
        <begin position="6"/>
        <end position="79"/>
    </location>
</feature>
<dbReference type="Proteomes" id="UP000702952">
    <property type="component" value="Unassembled WGS sequence"/>
</dbReference>
<sequence>MRFADAPPDSDHLTDYDRAQFKLYARLLDAEADGAVLSEIAHHLFGIDAEDEPERARRVHDSHLMRAHWVAEQGYRELLTNA</sequence>
<gene>
    <name evidence="2" type="ORF">G6M46_23710</name>
</gene>
<dbReference type="AlphaFoldDB" id="A0AA44F7E3"/>